<organism evidence="5 6">
    <name type="scientific">Lentzea roselyniae</name>
    <dbReference type="NCBI Taxonomy" id="531940"/>
    <lineage>
        <taxon>Bacteria</taxon>
        <taxon>Bacillati</taxon>
        <taxon>Actinomycetota</taxon>
        <taxon>Actinomycetes</taxon>
        <taxon>Pseudonocardiales</taxon>
        <taxon>Pseudonocardiaceae</taxon>
        <taxon>Lentzea</taxon>
    </lineage>
</organism>
<gene>
    <name evidence="5" type="ORF">GCM10022267_42030</name>
</gene>
<reference evidence="6" key="1">
    <citation type="journal article" date="2019" name="Int. J. Syst. Evol. Microbiol.">
        <title>The Global Catalogue of Microorganisms (GCM) 10K type strain sequencing project: providing services to taxonomists for standard genome sequencing and annotation.</title>
        <authorList>
            <consortium name="The Broad Institute Genomics Platform"/>
            <consortium name="The Broad Institute Genome Sequencing Center for Infectious Disease"/>
            <person name="Wu L."/>
            <person name="Ma J."/>
        </authorList>
    </citation>
    <scope>NUCLEOTIDE SEQUENCE [LARGE SCALE GENOMIC DNA]</scope>
    <source>
        <strain evidence="6">JCM 17494</strain>
    </source>
</reference>
<protein>
    <submittedName>
        <fullName evidence="5">Extracellular solute-binding protein</fullName>
    </submittedName>
</protein>
<evidence type="ECO:0000256" key="1">
    <source>
        <dbReference type="ARBA" id="ARBA00008520"/>
    </source>
</evidence>
<dbReference type="Proteomes" id="UP001500711">
    <property type="component" value="Unassembled WGS sequence"/>
</dbReference>
<keyword evidence="3 4" id="KW-0732">Signal</keyword>
<dbReference type="SUPFAM" id="SSF53850">
    <property type="entry name" value="Periplasmic binding protein-like II"/>
    <property type="match status" value="1"/>
</dbReference>
<comment type="similarity">
    <text evidence="1">Belongs to the bacterial solute-binding protein 1 family.</text>
</comment>
<name>A0ABP7B7J9_9PSEU</name>
<feature type="signal peptide" evidence="4">
    <location>
        <begin position="1"/>
        <end position="26"/>
    </location>
</feature>
<keyword evidence="2" id="KW-0813">Transport</keyword>
<comment type="caution">
    <text evidence="5">The sequence shown here is derived from an EMBL/GenBank/DDBJ whole genome shotgun (WGS) entry which is preliminary data.</text>
</comment>
<evidence type="ECO:0000313" key="5">
    <source>
        <dbReference type="EMBL" id="GAA3651337.1"/>
    </source>
</evidence>
<dbReference type="Pfam" id="PF13416">
    <property type="entry name" value="SBP_bac_8"/>
    <property type="match status" value="1"/>
</dbReference>
<evidence type="ECO:0000256" key="2">
    <source>
        <dbReference type="ARBA" id="ARBA00022448"/>
    </source>
</evidence>
<dbReference type="InterPro" id="IPR006059">
    <property type="entry name" value="SBP"/>
</dbReference>
<evidence type="ECO:0000313" key="6">
    <source>
        <dbReference type="Proteomes" id="UP001500711"/>
    </source>
</evidence>
<dbReference type="Gene3D" id="3.40.190.10">
    <property type="entry name" value="Periplasmic binding protein-like II"/>
    <property type="match status" value="2"/>
</dbReference>
<proteinExistence type="inferred from homology"/>
<dbReference type="PANTHER" id="PTHR30061:SF50">
    <property type="entry name" value="MALTOSE_MALTODEXTRIN-BINDING PERIPLASMIC PROTEIN"/>
    <property type="match status" value="1"/>
</dbReference>
<dbReference type="EMBL" id="BAABBE010000011">
    <property type="protein sequence ID" value="GAA3651337.1"/>
    <property type="molecule type" value="Genomic_DNA"/>
</dbReference>
<dbReference type="PANTHER" id="PTHR30061">
    <property type="entry name" value="MALTOSE-BINDING PERIPLASMIC PROTEIN"/>
    <property type="match status" value="1"/>
</dbReference>
<feature type="chain" id="PRO_5046577871" evidence="4">
    <location>
        <begin position="27"/>
        <end position="432"/>
    </location>
</feature>
<accession>A0ABP7B7J9</accession>
<evidence type="ECO:0000256" key="4">
    <source>
        <dbReference type="SAM" id="SignalP"/>
    </source>
</evidence>
<keyword evidence="6" id="KW-1185">Reference proteome</keyword>
<evidence type="ECO:0000256" key="3">
    <source>
        <dbReference type="ARBA" id="ARBA00022729"/>
    </source>
</evidence>
<sequence>MCNAEGAMRLKTLVAVLGVGAVVACAPVQSGPTNTSTDEKTGQLRVWLFDEVNRGPKEAVVKEAISEFQGKHNGVTVDVQYIQVSSRAERFKAAFSDPKSAPDVAEFGNTDLAGYVSAGGFSELDLNGWSESKDLVPTILDTAKVDGKTYGVPWFVGVRALYYRTDVFAELGLKPPATLDEIAPLARQIRQRKPELIGISAGGKYLFAALPFIWANGGEIAKQDGGKFTATIDSAEAKAGVAKYAELIKDDICPPATCAGNGGDASVEAFRAGKAAMTIGGDFNRKSVDASSAAGKYAVVPLPGKTAGSIAPAFAGGNLLGVMKGTQRKTLANEFVQLLASKKYQQKMYTAMGNLPTFSDVQKQVSDSDKFLEPFTKTLQSGTKFVPVTPAWAKIEAQTVLPTMIQEVVTGAKNVDAAAASAAQTMNAAFAS</sequence>